<keyword evidence="3" id="KW-0808">Transferase</keyword>
<dbReference type="Gene3D" id="1.10.510.10">
    <property type="entry name" value="Transferase(Phosphotransferase) domain 1"/>
    <property type="match status" value="1"/>
</dbReference>
<comment type="caution">
    <text evidence="11">The sequence shown here is derived from an EMBL/GenBank/DDBJ whole genome shotgun (WGS) entry which is preliminary data.</text>
</comment>
<dbReference type="Proteomes" id="UP000886653">
    <property type="component" value="Unassembled WGS sequence"/>
</dbReference>
<evidence type="ECO:0000256" key="2">
    <source>
        <dbReference type="ARBA" id="ARBA00022527"/>
    </source>
</evidence>
<dbReference type="PANTHER" id="PTHR24356">
    <property type="entry name" value="SERINE/THREONINE-PROTEIN KINASE"/>
    <property type="match status" value="1"/>
</dbReference>
<comment type="catalytic activity">
    <reaction evidence="8">
        <text>L-seryl-[protein] + ATP = O-phospho-L-seryl-[protein] + ADP + H(+)</text>
        <dbReference type="Rhea" id="RHEA:17989"/>
        <dbReference type="Rhea" id="RHEA-COMP:9863"/>
        <dbReference type="Rhea" id="RHEA-COMP:11604"/>
        <dbReference type="ChEBI" id="CHEBI:15378"/>
        <dbReference type="ChEBI" id="CHEBI:29999"/>
        <dbReference type="ChEBI" id="CHEBI:30616"/>
        <dbReference type="ChEBI" id="CHEBI:83421"/>
        <dbReference type="ChEBI" id="CHEBI:456216"/>
        <dbReference type="EC" id="2.7.11.1"/>
    </reaction>
</comment>
<dbReference type="OrthoDB" id="3248549at2759"/>
<dbReference type="PANTHER" id="PTHR24356:SF1">
    <property type="entry name" value="SERINE_THREONINE-PROTEIN KINASE GREATWALL"/>
    <property type="match status" value="1"/>
</dbReference>
<evidence type="ECO:0000256" key="5">
    <source>
        <dbReference type="ARBA" id="ARBA00022777"/>
    </source>
</evidence>
<dbReference type="EC" id="2.7.11.1" evidence="1"/>
<evidence type="ECO:0000313" key="11">
    <source>
        <dbReference type="EMBL" id="KAG0143784.1"/>
    </source>
</evidence>
<keyword evidence="2" id="KW-0723">Serine/threonine-protein kinase</keyword>
<evidence type="ECO:0000259" key="10">
    <source>
        <dbReference type="PROSITE" id="PS50011"/>
    </source>
</evidence>
<keyword evidence="12" id="KW-1185">Reference proteome</keyword>
<dbReference type="Pfam" id="PF00069">
    <property type="entry name" value="Pkinase"/>
    <property type="match status" value="1"/>
</dbReference>
<name>A0A9P6T9P0_9BASI</name>
<keyword evidence="5" id="KW-0418">Kinase</keyword>
<comment type="catalytic activity">
    <reaction evidence="7">
        <text>L-threonyl-[protein] + ATP = O-phospho-L-threonyl-[protein] + ADP + H(+)</text>
        <dbReference type="Rhea" id="RHEA:46608"/>
        <dbReference type="Rhea" id="RHEA-COMP:11060"/>
        <dbReference type="Rhea" id="RHEA-COMP:11605"/>
        <dbReference type="ChEBI" id="CHEBI:15378"/>
        <dbReference type="ChEBI" id="CHEBI:30013"/>
        <dbReference type="ChEBI" id="CHEBI:30616"/>
        <dbReference type="ChEBI" id="CHEBI:61977"/>
        <dbReference type="ChEBI" id="CHEBI:456216"/>
        <dbReference type="EC" id="2.7.11.1"/>
    </reaction>
</comment>
<evidence type="ECO:0000256" key="9">
    <source>
        <dbReference type="PROSITE-ProRule" id="PRU10141"/>
    </source>
</evidence>
<evidence type="ECO:0000256" key="6">
    <source>
        <dbReference type="ARBA" id="ARBA00022840"/>
    </source>
</evidence>
<dbReference type="EMBL" id="MU167310">
    <property type="protein sequence ID" value="KAG0143784.1"/>
    <property type="molecule type" value="Genomic_DNA"/>
</dbReference>
<evidence type="ECO:0000256" key="4">
    <source>
        <dbReference type="ARBA" id="ARBA00022741"/>
    </source>
</evidence>
<keyword evidence="6 9" id="KW-0067">ATP-binding</keyword>
<dbReference type="InterPro" id="IPR050236">
    <property type="entry name" value="Ser_Thr_kinase_AGC"/>
</dbReference>
<evidence type="ECO:0000256" key="8">
    <source>
        <dbReference type="ARBA" id="ARBA00048679"/>
    </source>
</evidence>
<accession>A0A9P6T9P0</accession>
<evidence type="ECO:0000313" key="12">
    <source>
        <dbReference type="Proteomes" id="UP000886653"/>
    </source>
</evidence>
<gene>
    <name evidence="11" type="ORF">CROQUDRAFT_134750</name>
</gene>
<dbReference type="GO" id="GO:0004674">
    <property type="term" value="F:protein serine/threonine kinase activity"/>
    <property type="evidence" value="ECO:0007669"/>
    <property type="project" value="UniProtKB-KW"/>
</dbReference>
<evidence type="ECO:0000256" key="1">
    <source>
        <dbReference type="ARBA" id="ARBA00012513"/>
    </source>
</evidence>
<keyword evidence="4 9" id="KW-0547">Nucleotide-binding</keyword>
<dbReference type="InterPro" id="IPR011009">
    <property type="entry name" value="Kinase-like_dom_sf"/>
</dbReference>
<feature type="binding site" evidence="9">
    <location>
        <position position="70"/>
    </location>
    <ligand>
        <name>ATP</name>
        <dbReference type="ChEBI" id="CHEBI:30616"/>
    </ligand>
</feature>
<proteinExistence type="predicted"/>
<dbReference type="AlphaFoldDB" id="A0A9P6T9P0"/>
<protein>
    <recommendedName>
        <fullName evidence="1">non-specific serine/threonine protein kinase</fullName>
        <ecNumber evidence="1">2.7.11.1</ecNumber>
    </recommendedName>
</protein>
<sequence length="187" mass="20539">MITNTTNLSSCNLPSACTSIEPEATTASSNTCKLKEYSLHKLVGAGSFGEVWLSCLKKDRVNCAAKVVCKACFFKDPTLVFVMNQEVDTFKQLGAKSPYIFNLHNVHLFPLIGKFGKSPETLAKLYVAELSCALKHSHKNPIIHYDLKPENVSITQTGHIKFVDLGLSKQICYCTGTRCGTLLFQGS</sequence>
<dbReference type="PROSITE" id="PS00107">
    <property type="entry name" value="PROTEIN_KINASE_ATP"/>
    <property type="match status" value="1"/>
</dbReference>
<dbReference type="InterPro" id="IPR000719">
    <property type="entry name" value="Prot_kinase_dom"/>
</dbReference>
<feature type="domain" description="Protein kinase" evidence="10">
    <location>
        <begin position="37"/>
        <end position="187"/>
    </location>
</feature>
<dbReference type="InterPro" id="IPR017441">
    <property type="entry name" value="Protein_kinase_ATP_BS"/>
</dbReference>
<dbReference type="GO" id="GO:0005524">
    <property type="term" value="F:ATP binding"/>
    <property type="evidence" value="ECO:0007669"/>
    <property type="project" value="UniProtKB-UniRule"/>
</dbReference>
<dbReference type="SUPFAM" id="SSF56112">
    <property type="entry name" value="Protein kinase-like (PK-like)"/>
    <property type="match status" value="1"/>
</dbReference>
<evidence type="ECO:0000256" key="3">
    <source>
        <dbReference type="ARBA" id="ARBA00022679"/>
    </source>
</evidence>
<evidence type="ECO:0000256" key="7">
    <source>
        <dbReference type="ARBA" id="ARBA00047899"/>
    </source>
</evidence>
<dbReference type="SMART" id="SM00220">
    <property type="entry name" value="S_TKc"/>
    <property type="match status" value="1"/>
</dbReference>
<reference evidence="11" key="1">
    <citation type="submission" date="2013-11" db="EMBL/GenBank/DDBJ databases">
        <title>Genome sequence of the fusiform rust pathogen reveals effectors for host alternation and coevolution with pine.</title>
        <authorList>
            <consortium name="DOE Joint Genome Institute"/>
            <person name="Smith K."/>
            <person name="Pendleton A."/>
            <person name="Kubisiak T."/>
            <person name="Anderson C."/>
            <person name="Salamov A."/>
            <person name="Aerts A."/>
            <person name="Riley R."/>
            <person name="Clum A."/>
            <person name="Lindquist E."/>
            <person name="Ence D."/>
            <person name="Campbell M."/>
            <person name="Kronenberg Z."/>
            <person name="Feau N."/>
            <person name="Dhillon B."/>
            <person name="Hamelin R."/>
            <person name="Burleigh J."/>
            <person name="Smith J."/>
            <person name="Yandell M."/>
            <person name="Nelson C."/>
            <person name="Grigoriev I."/>
            <person name="Davis J."/>
        </authorList>
    </citation>
    <scope>NUCLEOTIDE SEQUENCE</scope>
    <source>
        <strain evidence="11">G11</strain>
    </source>
</reference>
<organism evidence="11 12">
    <name type="scientific">Cronartium quercuum f. sp. fusiforme G11</name>
    <dbReference type="NCBI Taxonomy" id="708437"/>
    <lineage>
        <taxon>Eukaryota</taxon>
        <taxon>Fungi</taxon>
        <taxon>Dikarya</taxon>
        <taxon>Basidiomycota</taxon>
        <taxon>Pucciniomycotina</taxon>
        <taxon>Pucciniomycetes</taxon>
        <taxon>Pucciniales</taxon>
        <taxon>Coleosporiaceae</taxon>
        <taxon>Cronartium</taxon>
    </lineage>
</organism>
<dbReference type="Gene3D" id="3.30.200.20">
    <property type="entry name" value="Phosphorylase Kinase, domain 1"/>
    <property type="match status" value="1"/>
</dbReference>
<dbReference type="PROSITE" id="PS50011">
    <property type="entry name" value="PROTEIN_KINASE_DOM"/>
    <property type="match status" value="1"/>
</dbReference>